<name>A0A6J5MB55_9CAUD</name>
<protein>
    <submittedName>
        <fullName evidence="1">Uncharacterized protein</fullName>
    </submittedName>
</protein>
<sequence length="82" mass="9951">MTPEERQKAISEAFYRISIYSMVTNTCTKEGEHRLQYMLNMINEIPVVYDVEYHNFNHRYFKEILEQAIDDNNKFIRELKSL</sequence>
<accession>A0A6J5MB55</accession>
<proteinExistence type="predicted"/>
<dbReference type="EMBL" id="LR796437">
    <property type="protein sequence ID" value="CAB4143898.1"/>
    <property type="molecule type" value="Genomic_DNA"/>
</dbReference>
<reference evidence="1" key="1">
    <citation type="submission" date="2020-04" db="EMBL/GenBank/DDBJ databases">
        <authorList>
            <person name="Chiriac C."/>
            <person name="Salcher M."/>
            <person name="Ghai R."/>
            <person name="Kavagutti S V."/>
        </authorList>
    </citation>
    <scope>NUCLEOTIDE SEQUENCE</scope>
</reference>
<gene>
    <name evidence="1" type="ORF">UFOVP458_4</name>
</gene>
<organism evidence="1">
    <name type="scientific">uncultured Caudovirales phage</name>
    <dbReference type="NCBI Taxonomy" id="2100421"/>
    <lineage>
        <taxon>Viruses</taxon>
        <taxon>Duplodnaviria</taxon>
        <taxon>Heunggongvirae</taxon>
        <taxon>Uroviricota</taxon>
        <taxon>Caudoviricetes</taxon>
        <taxon>Peduoviridae</taxon>
        <taxon>Maltschvirus</taxon>
        <taxon>Maltschvirus maltsch</taxon>
    </lineage>
</organism>
<evidence type="ECO:0000313" key="1">
    <source>
        <dbReference type="EMBL" id="CAB4143898.1"/>
    </source>
</evidence>